<dbReference type="InterPro" id="IPR051011">
    <property type="entry name" value="Metal_resp_trans_reg"/>
</dbReference>
<dbReference type="RefSeq" id="WP_167797182.1">
    <property type="nucleotide sequence ID" value="NZ_CM007717.1"/>
</dbReference>
<dbReference type="CDD" id="cd00090">
    <property type="entry name" value="HTH_ARSR"/>
    <property type="match status" value="1"/>
</dbReference>
<sequence>MLRIHFSSADLGRLRLATQPDVMWETVLSLHQLASPDPFFAPWRRTACRALADAGLGPDIRLLTAIAPISSYFPDFLTPPGHTTALETGIDGVLSTARRRLRAEIDRLLEARSCPSGRLDGIGAGRPPALHRLGAALRRYHAVALAPYAPGPLAWARRDMARRAAVLLEQGSEAMLNDLCPGLRWRPPVLEVSYPVARNVRLAGRGLYLVPSFFCHNHPIGFADPELPPVLIYPVARTALWIPRTSSAERGVGQGLEELIGPTRAAALRFLDTGHSTTALAGRLCVSASTASRHAAALRRAGLVATERLGASVLHTRTRLGTELVHGA</sequence>
<dbReference type="Proteomes" id="UP000502504">
    <property type="component" value="Chromosome"/>
</dbReference>
<dbReference type="SUPFAM" id="SSF46785">
    <property type="entry name" value="Winged helix' DNA-binding domain"/>
    <property type="match status" value="1"/>
</dbReference>
<protein>
    <submittedName>
        <fullName evidence="1">Winged helix-turn-helix transcriptional regulator</fullName>
    </submittedName>
</protein>
<evidence type="ECO:0000313" key="1">
    <source>
        <dbReference type="EMBL" id="QIT44369.1"/>
    </source>
</evidence>
<dbReference type="InterPro" id="IPR036390">
    <property type="entry name" value="WH_DNA-bd_sf"/>
</dbReference>
<gene>
    <name evidence="1" type="ORF">HCX60_13000</name>
</gene>
<dbReference type="AlphaFoldDB" id="A0AAE6Y8Q2"/>
<dbReference type="GeneID" id="93957915"/>
<dbReference type="InterPro" id="IPR036388">
    <property type="entry name" value="WH-like_DNA-bd_sf"/>
</dbReference>
<name>A0AAE6Y8Q2_STRAT</name>
<organism evidence="1 2">
    <name type="scientific">Streptomyces antibioticus</name>
    <dbReference type="NCBI Taxonomy" id="1890"/>
    <lineage>
        <taxon>Bacteria</taxon>
        <taxon>Bacillati</taxon>
        <taxon>Actinomycetota</taxon>
        <taxon>Actinomycetes</taxon>
        <taxon>Kitasatosporales</taxon>
        <taxon>Streptomycetaceae</taxon>
        <taxon>Streptomyces</taxon>
    </lineage>
</organism>
<evidence type="ECO:0000313" key="2">
    <source>
        <dbReference type="Proteomes" id="UP000502504"/>
    </source>
</evidence>
<dbReference type="Gene3D" id="1.10.10.10">
    <property type="entry name" value="Winged helix-like DNA-binding domain superfamily/Winged helix DNA-binding domain"/>
    <property type="match status" value="1"/>
</dbReference>
<dbReference type="InterPro" id="IPR011991">
    <property type="entry name" value="ArsR-like_HTH"/>
</dbReference>
<reference evidence="1 2" key="1">
    <citation type="submission" date="2020-03" db="EMBL/GenBank/DDBJ databases">
        <title>Is there a link between lipid content and antibiotic production in Streptomyces?</title>
        <authorList>
            <person name="David M."/>
            <person name="Lejeune C."/>
            <person name="Abreu S."/>
            <person name="Thibessard A."/>
            <person name="Leblond P."/>
            <person name="Chaminade P."/>
            <person name="Virolle M.-J."/>
        </authorList>
    </citation>
    <scope>NUCLEOTIDE SEQUENCE [LARGE SCALE GENOMIC DNA]</scope>
    <source>
        <strain evidence="1 2">DSM 41481</strain>
    </source>
</reference>
<dbReference type="PANTHER" id="PTHR43132">
    <property type="entry name" value="ARSENICAL RESISTANCE OPERON REPRESSOR ARSR-RELATED"/>
    <property type="match status" value="1"/>
</dbReference>
<accession>A0AAE6Y8Q2</accession>
<dbReference type="PANTHER" id="PTHR43132:SF6">
    <property type="entry name" value="HTH-TYPE TRANSCRIPTIONAL REPRESSOR CZRA"/>
    <property type="match status" value="1"/>
</dbReference>
<proteinExistence type="predicted"/>
<dbReference type="EMBL" id="CP050692">
    <property type="protein sequence ID" value="QIT44369.1"/>
    <property type="molecule type" value="Genomic_DNA"/>
</dbReference>